<keyword evidence="2" id="KW-0732">Signal</keyword>
<evidence type="ECO:0000256" key="1">
    <source>
        <dbReference type="SAM" id="MobiDB-lite"/>
    </source>
</evidence>
<evidence type="ECO:0000256" key="2">
    <source>
        <dbReference type="SAM" id="SignalP"/>
    </source>
</evidence>
<proteinExistence type="predicted"/>
<dbReference type="AlphaFoldDB" id="A0A2H5XGB1"/>
<feature type="region of interest" description="Disordered" evidence="1">
    <location>
        <begin position="94"/>
        <end position="113"/>
    </location>
</feature>
<reference evidence="4" key="1">
    <citation type="submission" date="2017-09" db="EMBL/GenBank/DDBJ databases">
        <title>Metaegenomics of thermophilic ammonia-oxidizing enrichment culture.</title>
        <authorList>
            <person name="Kato S."/>
            <person name="Suzuki K."/>
        </authorList>
    </citation>
    <scope>NUCLEOTIDE SEQUENCE [LARGE SCALE GENOMIC DNA]</scope>
</reference>
<dbReference type="Proteomes" id="UP000236173">
    <property type="component" value="Unassembled WGS sequence"/>
</dbReference>
<sequence length="329" mass="35499">MRHVAVTIVAMFAAAPLFASDDRAVSVPAPIVASNAGVKLNLPQGARVFVREVTVFVDGVSDPALRAVVEPLLKTALTEAGFVLVAPPQGVQREIEERRRERESDEIHKGSLPPKGRILRETVELKVTVHLVRSTKEWAALLGELRRRRINIGGFLVRNRETGAVVFAEFVENATQTTIAQLVSFASDKDQVLALTGTPFGAVLLNRDNQRQRDLNALRAALAHLGNLIKLKVAEREPIKGAVLGKVAGITTTFVAVNVGRLDGVREGMLFAVHPVRTVGGERVTLPPIAKLRVLVVNDTNAVCDVVEGKLDAIGDGDEVREVVTPPKS</sequence>
<protein>
    <recommendedName>
        <fullName evidence="5">Flagellar assembly protein T C-terminal domain-containing protein</fullName>
    </recommendedName>
</protein>
<feature type="signal peptide" evidence="2">
    <location>
        <begin position="1"/>
        <end position="19"/>
    </location>
</feature>
<evidence type="ECO:0000313" key="3">
    <source>
        <dbReference type="EMBL" id="GBD00223.1"/>
    </source>
</evidence>
<feature type="compositionally biased region" description="Basic and acidic residues" evidence="1">
    <location>
        <begin position="94"/>
        <end position="109"/>
    </location>
</feature>
<accession>A0A2H5XGB1</accession>
<name>A0A2H5XGB1_9BACT</name>
<gene>
    <name evidence="3" type="ORF">HRbin17_02761</name>
</gene>
<dbReference type="EMBL" id="BEHT01000061">
    <property type="protein sequence ID" value="GBD00223.1"/>
    <property type="molecule type" value="Genomic_DNA"/>
</dbReference>
<evidence type="ECO:0000313" key="4">
    <source>
        <dbReference type="Proteomes" id="UP000236173"/>
    </source>
</evidence>
<evidence type="ECO:0008006" key="5">
    <source>
        <dbReference type="Google" id="ProtNLM"/>
    </source>
</evidence>
<comment type="caution">
    <text evidence="3">The sequence shown here is derived from an EMBL/GenBank/DDBJ whole genome shotgun (WGS) entry which is preliminary data.</text>
</comment>
<organism evidence="3 4">
    <name type="scientific">Candidatus Fervidibacter japonicus</name>
    <dbReference type="NCBI Taxonomy" id="2035412"/>
    <lineage>
        <taxon>Bacteria</taxon>
        <taxon>Candidatus Fervidibacterota</taxon>
        <taxon>Candidatus Fervidibacter</taxon>
    </lineage>
</organism>
<feature type="chain" id="PRO_5014144049" description="Flagellar assembly protein T C-terminal domain-containing protein" evidence="2">
    <location>
        <begin position="20"/>
        <end position="329"/>
    </location>
</feature>